<reference evidence="2" key="1">
    <citation type="submission" date="2019-08" db="EMBL/GenBank/DDBJ databases">
        <title>The genome of the North American firefly Photinus pyralis.</title>
        <authorList>
            <consortium name="Photinus pyralis genome working group"/>
            <person name="Fallon T.R."/>
            <person name="Sander Lower S.E."/>
            <person name="Weng J.-K."/>
        </authorList>
    </citation>
    <scope>NUCLEOTIDE SEQUENCE</scope>
    <source>
        <strain evidence="2">TRF0915ILg1</strain>
        <tissue evidence="2">Whole body</tissue>
    </source>
</reference>
<evidence type="ECO:0000313" key="2">
    <source>
        <dbReference type="EMBL" id="KAF2879664.1"/>
    </source>
</evidence>
<dbReference type="OrthoDB" id="8197295at2759"/>
<name>A0A8K0C5P6_IGNLU</name>
<feature type="compositionally biased region" description="Basic residues" evidence="1">
    <location>
        <begin position="110"/>
        <end position="122"/>
    </location>
</feature>
<sequence length="187" mass="21381">MEKTDKAVSTEDLCIEPPRTMCLEAAKLEAVFKTLVENKVEAIKNNKVRLSSVHSSPKSLVNRLRITSSSSAASSKDNHQHRSHCHHSPNRKHRRRRKSCDEDELTKDIKRARRSGRSKHRVSSSSPESPRYRMHRCCDRRAPFAEEEAHETLEFLHCDSICSADDYISMAPNSHPCCCPNERNGQM</sequence>
<dbReference type="AlphaFoldDB" id="A0A8K0C5P6"/>
<protein>
    <submittedName>
        <fullName evidence="2">Uncharacterized protein</fullName>
    </submittedName>
</protein>
<evidence type="ECO:0000313" key="3">
    <source>
        <dbReference type="Proteomes" id="UP000801492"/>
    </source>
</evidence>
<dbReference type="EMBL" id="VTPC01091101">
    <property type="protein sequence ID" value="KAF2879664.1"/>
    <property type="molecule type" value="Genomic_DNA"/>
</dbReference>
<dbReference type="Proteomes" id="UP000801492">
    <property type="component" value="Unassembled WGS sequence"/>
</dbReference>
<accession>A0A8K0C5P6</accession>
<feature type="region of interest" description="Disordered" evidence="1">
    <location>
        <begin position="68"/>
        <end position="132"/>
    </location>
</feature>
<feature type="compositionally biased region" description="Basic residues" evidence="1">
    <location>
        <begin position="79"/>
        <end position="98"/>
    </location>
</feature>
<comment type="caution">
    <text evidence="2">The sequence shown here is derived from an EMBL/GenBank/DDBJ whole genome shotgun (WGS) entry which is preliminary data.</text>
</comment>
<keyword evidence="3" id="KW-1185">Reference proteome</keyword>
<gene>
    <name evidence="2" type="ORF">ILUMI_26502</name>
</gene>
<evidence type="ECO:0000256" key="1">
    <source>
        <dbReference type="SAM" id="MobiDB-lite"/>
    </source>
</evidence>
<proteinExistence type="predicted"/>
<organism evidence="2 3">
    <name type="scientific">Ignelater luminosus</name>
    <name type="common">Cucubano</name>
    <name type="synonym">Pyrophorus luminosus</name>
    <dbReference type="NCBI Taxonomy" id="2038154"/>
    <lineage>
        <taxon>Eukaryota</taxon>
        <taxon>Metazoa</taxon>
        <taxon>Ecdysozoa</taxon>
        <taxon>Arthropoda</taxon>
        <taxon>Hexapoda</taxon>
        <taxon>Insecta</taxon>
        <taxon>Pterygota</taxon>
        <taxon>Neoptera</taxon>
        <taxon>Endopterygota</taxon>
        <taxon>Coleoptera</taxon>
        <taxon>Polyphaga</taxon>
        <taxon>Elateriformia</taxon>
        <taxon>Elateroidea</taxon>
        <taxon>Elateridae</taxon>
        <taxon>Agrypninae</taxon>
        <taxon>Pyrophorini</taxon>
        <taxon>Ignelater</taxon>
    </lineage>
</organism>